<dbReference type="Gene3D" id="2.70.98.10">
    <property type="match status" value="1"/>
</dbReference>
<evidence type="ECO:0000313" key="4">
    <source>
        <dbReference type="EMBL" id="KAK5083244.1"/>
    </source>
</evidence>
<reference evidence="4 5" key="1">
    <citation type="submission" date="2023-08" db="EMBL/GenBank/DDBJ databases">
        <title>Black Yeasts Isolated from many extreme environments.</title>
        <authorList>
            <person name="Coleine C."/>
            <person name="Stajich J.E."/>
            <person name="Selbmann L."/>
        </authorList>
    </citation>
    <scope>NUCLEOTIDE SEQUENCE [LARGE SCALE GENOMIC DNA]</scope>
    <source>
        <strain evidence="4 5">CCFEE 5885</strain>
    </source>
</reference>
<gene>
    <name evidence="4" type="ORF">LTR24_007806</name>
</gene>
<organism evidence="4 5">
    <name type="scientific">Lithohypha guttulata</name>
    <dbReference type="NCBI Taxonomy" id="1690604"/>
    <lineage>
        <taxon>Eukaryota</taxon>
        <taxon>Fungi</taxon>
        <taxon>Dikarya</taxon>
        <taxon>Ascomycota</taxon>
        <taxon>Pezizomycotina</taxon>
        <taxon>Eurotiomycetes</taxon>
        <taxon>Chaetothyriomycetidae</taxon>
        <taxon>Chaetothyriales</taxon>
        <taxon>Trichomeriaceae</taxon>
        <taxon>Lithohypha</taxon>
    </lineage>
</organism>
<keyword evidence="3" id="KW-0119">Carbohydrate metabolism</keyword>
<dbReference type="InterPro" id="IPR014718">
    <property type="entry name" value="GH-type_carb-bd"/>
</dbReference>
<evidence type="ECO:0000313" key="5">
    <source>
        <dbReference type="Proteomes" id="UP001345013"/>
    </source>
</evidence>
<proteinExistence type="inferred from homology"/>
<name>A0ABR0K1X2_9EURO</name>
<evidence type="ECO:0000256" key="2">
    <source>
        <dbReference type="ARBA" id="ARBA00023235"/>
    </source>
</evidence>
<accession>A0ABR0K1X2</accession>
<dbReference type="InterPro" id="IPR011013">
    <property type="entry name" value="Gal_mutarotase_sf_dom"/>
</dbReference>
<dbReference type="InterPro" id="IPR047215">
    <property type="entry name" value="Galactose_mutarotase-like"/>
</dbReference>
<dbReference type="InterPro" id="IPR008183">
    <property type="entry name" value="Aldose_1/G6P_1-epimerase"/>
</dbReference>
<protein>
    <recommendedName>
        <fullName evidence="6">Aldose 1-epimerase</fullName>
    </recommendedName>
</protein>
<comment type="caution">
    <text evidence="4">The sequence shown here is derived from an EMBL/GenBank/DDBJ whole genome shotgun (WGS) entry which is preliminary data.</text>
</comment>
<dbReference type="CDD" id="cd09019">
    <property type="entry name" value="galactose_mutarotase_like"/>
    <property type="match status" value="1"/>
</dbReference>
<dbReference type="PANTHER" id="PTHR10091">
    <property type="entry name" value="ALDOSE-1-EPIMERASE"/>
    <property type="match status" value="1"/>
</dbReference>
<keyword evidence="2" id="KW-0413">Isomerase</keyword>
<keyword evidence="5" id="KW-1185">Reference proteome</keyword>
<dbReference type="SUPFAM" id="SSF74650">
    <property type="entry name" value="Galactose mutarotase-like"/>
    <property type="match status" value="1"/>
</dbReference>
<dbReference type="PANTHER" id="PTHR10091:SF6">
    <property type="entry name" value="1-EPIMERASE, PUTATIVE (AFU_ORTHOLOGUE AFUA_3G13240)-RELATED"/>
    <property type="match status" value="1"/>
</dbReference>
<evidence type="ECO:0008006" key="6">
    <source>
        <dbReference type="Google" id="ProtNLM"/>
    </source>
</evidence>
<dbReference type="EMBL" id="JAVRRG010000123">
    <property type="protein sequence ID" value="KAK5083244.1"/>
    <property type="molecule type" value="Genomic_DNA"/>
</dbReference>
<dbReference type="Pfam" id="PF01263">
    <property type="entry name" value="Aldose_epim"/>
    <property type="match status" value="1"/>
</dbReference>
<sequence>MYLQYADATFQSTTGLNLVLYYTLFTMKTSYLSSITVLASSVLAQNATSTSSSPTTEYTIQADNITAVFIPYGARLTSCVVPDRNGDMQDVAVGYDNGTQYPEDTATNHTYFGAVVGRYANRIKNATFTIDGNTYQVPANENDGLNTLHGGNVGYDQRNWTVVASNDSAISMTLLDTSFENFPGTVLTTATYSVSSYPSGPQGQMRPRLQTQLVSIALDTATPIMLSNHIYWNLNAFQDQNILNDTYIWMPYSDRYIQTDGILIPNGTLGLTSDHPGLDFQSPKLLGTAVDETAGQDYCGTNCTGIDNAFIVDRPADVGTTSVVPVFHVWSQTTGIQMTMSTNQIGIQIYTCNSMDGTIPVKQSQQQRNQGVQGAADYINHYGCFALEPQVYIDGINNPQWGVNDYEIFSPMTGPSVNRATYDFSTI</sequence>
<dbReference type="Proteomes" id="UP001345013">
    <property type="component" value="Unassembled WGS sequence"/>
</dbReference>
<evidence type="ECO:0000256" key="1">
    <source>
        <dbReference type="ARBA" id="ARBA00006206"/>
    </source>
</evidence>
<comment type="similarity">
    <text evidence="1">Belongs to the aldose epimerase family.</text>
</comment>
<evidence type="ECO:0000256" key="3">
    <source>
        <dbReference type="ARBA" id="ARBA00023277"/>
    </source>
</evidence>